<feature type="compositionally biased region" description="Basic residues" evidence="1">
    <location>
        <begin position="115"/>
        <end position="124"/>
    </location>
</feature>
<evidence type="ECO:0000313" key="3">
    <source>
        <dbReference type="EMBL" id="MFC0474482.1"/>
    </source>
</evidence>
<gene>
    <name evidence="3" type="ORF">ACFFHF_04120</name>
</gene>
<dbReference type="Proteomes" id="UP001589738">
    <property type="component" value="Unassembled WGS sequence"/>
</dbReference>
<feature type="transmembrane region" description="Helical" evidence="2">
    <location>
        <begin position="7"/>
        <end position="26"/>
    </location>
</feature>
<reference evidence="3 4" key="1">
    <citation type="submission" date="2024-09" db="EMBL/GenBank/DDBJ databases">
        <authorList>
            <person name="Sun Q."/>
            <person name="Mori K."/>
        </authorList>
    </citation>
    <scope>NUCLEOTIDE SEQUENCE [LARGE SCALE GENOMIC DNA]</scope>
    <source>
        <strain evidence="3 4">CGMCC 1.9126</strain>
    </source>
</reference>
<feature type="transmembrane region" description="Helical" evidence="2">
    <location>
        <begin position="32"/>
        <end position="50"/>
    </location>
</feature>
<keyword evidence="4" id="KW-1185">Reference proteome</keyword>
<organism evidence="3 4">
    <name type="scientific">Robertmurraya beringensis</name>
    <dbReference type="NCBI Taxonomy" id="641660"/>
    <lineage>
        <taxon>Bacteria</taxon>
        <taxon>Bacillati</taxon>
        <taxon>Bacillota</taxon>
        <taxon>Bacilli</taxon>
        <taxon>Bacillales</taxon>
        <taxon>Bacillaceae</taxon>
        <taxon>Robertmurraya</taxon>
    </lineage>
</organism>
<evidence type="ECO:0000256" key="1">
    <source>
        <dbReference type="SAM" id="MobiDB-lite"/>
    </source>
</evidence>
<sequence>MKNRTSLIFIVCLVTLAAIGVVSRLMVNPSEFFKSIFVFAIVGVILYFLVRHFYKGSPDKKEQHAFRKAAKRSKKKYIQREGRKPSAKSGSITSLKKHANKSKSATHLTVIEGRKGKKKNRASF</sequence>
<protein>
    <submittedName>
        <fullName evidence="3">SA1362 family protein</fullName>
    </submittedName>
</protein>
<proteinExistence type="predicted"/>
<accession>A0ABV6KNC4</accession>
<dbReference type="InterPro" id="IPR048110">
    <property type="entry name" value="SA1362/YqhP-like"/>
</dbReference>
<feature type="region of interest" description="Disordered" evidence="1">
    <location>
        <begin position="58"/>
        <end position="124"/>
    </location>
</feature>
<name>A0ABV6KNC4_9BACI</name>
<keyword evidence="2" id="KW-1133">Transmembrane helix</keyword>
<comment type="caution">
    <text evidence="3">The sequence shown here is derived from an EMBL/GenBank/DDBJ whole genome shotgun (WGS) entry which is preliminary data.</text>
</comment>
<evidence type="ECO:0000313" key="4">
    <source>
        <dbReference type="Proteomes" id="UP001589738"/>
    </source>
</evidence>
<dbReference type="RefSeq" id="WP_160546567.1">
    <property type="nucleotide sequence ID" value="NZ_JBHLUU010000015.1"/>
</dbReference>
<keyword evidence="2" id="KW-0812">Transmembrane</keyword>
<dbReference type="EMBL" id="JBHLUU010000015">
    <property type="protein sequence ID" value="MFC0474482.1"/>
    <property type="molecule type" value="Genomic_DNA"/>
</dbReference>
<keyword evidence="2" id="KW-0472">Membrane</keyword>
<evidence type="ECO:0000256" key="2">
    <source>
        <dbReference type="SAM" id="Phobius"/>
    </source>
</evidence>
<dbReference type="NCBIfam" id="NF041554">
    <property type="entry name" value="SA1362_fam"/>
    <property type="match status" value="1"/>
</dbReference>
<feature type="compositionally biased region" description="Basic residues" evidence="1">
    <location>
        <begin position="66"/>
        <end position="77"/>
    </location>
</feature>